<feature type="region of interest" description="Disordered" evidence="2">
    <location>
        <begin position="408"/>
        <end position="428"/>
    </location>
</feature>
<protein>
    <recommendedName>
        <fullName evidence="5">Trichohyalin-plectin-homology domain-containing protein</fullName>
    </recommendedName>
</protein>
<dbReference type="Proteomes" id="UP000789595">
    <property type="component" value="Unassembled WGS sequence"/>
</dbReference>
<dbReference type="EMBL" id="CAKKNE010000002">
    <property type="protein sequence ID" value="CAH0367480.1"/>
    <property type="molecule type" value="Genomic_DNA"/>
</dbReference>
<evidence type="ECO:0000256" key="1">
    <source>
        <dbReference type="ARBA" id="ARBA00023054"/>
    </source>
</evidence>
<proteinExistence type="predicted"/>
<evidence type="ECO:0008006" key="5">
    <source>
        <dbReference type="Google" id="ProtNLM"/>
    </source>
</evidence>
<reference evidence="3" key="1">
    <citation type="submission" date="2021-11" db="EMBL/GenBank/DDBJ databases">
        <authorList>
            <consortium name="Genoscope - CEA"/>
            <person name="William W."/>
        </authorList>
    </citation>
    <scope>NUCLEOTIDE SEQUENCE</scope>
</reference>
<dbReference type="AlphaFoldDB" id="A0A8J2WVM9"/>
<evidence type="ECO:0000313" key="3">
    <source>
        <dbReference type="EMBL" id="CAH0367480.1"/>
    </source>
</evidence>
<gene>
    <name evidence="3" type="ORF">PECAL_2P05020</name>
</gene>
<sequence>MGSLGRRRILRARGSTSALIEAAAAAGGEGEDRFASAFGRLDAARRRHKRAARLDAGRAAWMQQHAALAQAARRFDDDEKAMVPRDDLSQIDELRTMVACLAQASDDDQAEAKRRAAAIVARMMVDARQAHASKGASLAEEEVEARRDVEEAVATMNSTLREDDGGDDELVEVLRVGDDEAFLAPVAEELRETWAARRDDDREKRRRIDDKLRDALASIGDGSDALDSRGPWDDAAHALFETQTSKKIDALRLVLPQFSEDALRKHVARGDAVASHSREKAVWKREQKAWRADSVVKCAERLEAARRDHVDKVAKDRLYDEMGRRQRALHACVDKLRAEREVRDQKLAVARELRDALQAEQEAERQAIEREAQRRAKDAILQYRAEQFRAEAERKLVEAAARKERERVQREQAKKGAERARYREGVREAQRSEKEQALERLAKADEARAIALEALARTVPYFEAISTIESDVTKTTAAVEAQRADQRTAADKTGYTTGLTDERVFRDPAFKVGLAMRSLGVARTGAARDAVARLVGPRAMNPITGARG</sequence>
<keyword evidence="4" id="KW-1185">Reference proteome</keyword>
<comment type="caution">
    <text evidence="3">The sequence shown here is derived from an EMBL/GenBank/DDBJ whole genome shotgun (WGS) entry which is preliminary data.</text>
</comment>
<accession>A0A8J2WVM9</accession>
<name>A0A8J2WVM9_9STRA</name>
<evidence type="ECO:0000313" key="4">
    <source>
        <dbReference type="Proteomes" id="UP000789595"/>
    </source>
</evidence>
<dbReference type="PANTHER" id="PTHR21549">
    <property type="entry name" value="MUTATED IN BLADDER CANCER 1"/>
    <property type="match status" value="1"/>
</dbReference>
<evidence type="ECO:0000256" key="2">
    <source>
        <dbReference type="SAM" id="MobiDB-lite"/>
    </source>
</evidence>
<dbReference type="InterPro" id="IPR039902">
    <property type="entry name" value="CCDC148/CCDC112"/>
</dbReference>
<dbReference type="PANTHER" id="PTHR21549:SF1">
    <property type="entry name" value="COILED-COIL DOMAIN-CONTAINING PROTEIN 148"/>
    <property type="match status" value="1"/>
</dbReference>
<organism evidence="3 4">
    <name type="scientific">Pelagomonas calceolata</name>
    <dbReference type="NCBI Taxonomy" id="35677"/>
    <lineage>
        <taxon>Eukaryota</taxon>
        <taxon>Sar</taxon>
        <taxon>Stramenopiles</taxon>
        <taxon>Ochrophyta</taxon>
        <taxon>Pelagophyceae</taxon>
        <taxon>Pelagomonadales</taxon>
        <taxon>Pelagomonadaceae</taxon>
        <taxon>Pelagomonas</taxon>
    </lineage>
</organism>
<keyword evidence="1" id="KW-0175">Coiled coil</keyword>